<sequence length="144" mass="14200">MTTTAYLVSTLVTGLVLVAVGAYVARSFAPGSWVRATGAGAGTEDGSTPELPGETTEPAGAPLAVGGVLVVAAAAGVGAAVVSETPALGALFGLFGGLIALYVTWGVYHICRSRGMTYAQAFGAGVWLLATVFLAGIVAKLVLG</sequence>
<keyword evidence="3" id="KW-1185">Reference proteome</keyword>
<dbReference type="EMBL" id="CP081958">
    <property type="protein sequence ID" value="QZP37828.1"/>
    <property type="molecule type" value="Genomic_DNA"/>
</dbReference>
<feature type="transmembrane region" description="Helical" evidence="1">
    <location>
        <begin position="122"/>
        <end position="143"/>
    </location>
</feature>
<protein>
    <recommendedName>
        <fullName evidence="4">DUF1761 domain-containing protein</fullName>
    </recommendedName>
</protein>
<dbReference type="AlphaFoldDB" id="A0A8T8WDA4"/>
<keyword evidence="1" id="KW-0472">Membrane</keyword>
<keyword evidence="1" id="KW-1133">Transmembrane helix</keyword>
<evidence type="ECO:0000313" key="2">
    <source>
        <dbReference type="EMBL" id="QZP37828.1"/>
    </source>
</evidence>
<accession>A0A8T8WDA4</accession>
<dbReference type="KEGG" id="hmp:K6T50_01210"/>
<name>A0A8T8WDA4_9EURY</name>
<feature type="transmembrane region" description="Helical" evidence="1">
    <location>
        <begin position="6"/>
        <end position="25"/>
    </location>
</feature>
<evidence type="ECO:0000256" key="1">
    <source>
        <dbReference type="SAM" id="Phobius"/>
    </source>
</evidence>
<dbReference type="Proteomes" id="UP000826254">
    <property type="component" value="Chromosome"/>
</dbReference>
<reference evidence="2 3" key="1">
    <citation type="journal article" date="2021" name="Int. J. Syst. Evol. Microbiol.">
        <title>Halobaculum halophilum sp. nov. and Halobaculum salinum sp. nov., isolated from salt lake and saline soil.</title>
        <authorList>
            <person name="Cui H.L."/>
            <person name="Shi X.W."/>
            <person name="Yin X.M."/>
            <person name="Yang X.Y."/>
            <person name="Hou J."/>
            <person name="Zhu L."/>
        </authorList>
    </citation>
    <scope>NUCLEOTIDE SEQUENCE [LARGE SCALE GENOMIC DNA]</scope>
    <source>
        <strain evidence="2 3">NBRC 109044</strain>
    </source>
</reference>
<dbReference type="RefSeq" id="WP_222607636.1">
    <property type="nucleotide sequence ID" value="NZ_CP081958.1"/>
</dbReference>
<dbReference type="GeneID" id="67176718"/>
<keyword evidence="1" id="KW-0812">Transmembrane</keyword>
<organism evidence="2 3">
    <name type="scientific">Halobaculum magnesiiphilum</name>
    <dbReference type="NCBI Taxonomy" id="1017351"/>
    <lineage>
        <taxon>Archaea</taxon>
        <taxon>Methanobacteriati</taxon>
        <taxon>Methanobacteriota</taxon>
        <taxon>Stenosarchaea group</taxon>
        <taxon>Halobacteria</taxon>
        <taxon>Halobacteriales</taxon>
        <taxon>Haloferacaceae</taxon>
        <taxon>Halobaculum</taxon>
    </lineage>
</organism>
<gene>
    <name evidence="2" type="ORF">K6T50_01210</name>
</gene>
<feature type="transmembrane region" description="Helical" evidence="1">
    <location>
        <begin position="63"/>
        <end position="82"/>
    </location>
</feature>
<evidence type="ECO:0000313" key="3">
    <source>
        <dbReference type="Proteomes" id="UP000826254"/>
    </source>
</evidence>
<evidence type="ECO:0008006" key="4">
    <source>
        <dbReference type="Google" id="ProtNLM"/>
    </source>
</evidence>
<proteinExistence type="predicted"/>
<feature type="transmembrane region" description="Helical" evidence="1">
    <location>
        <begin position="88"/>
        <end position="110"/>
    </location>
</feature>